<evidence type="ECO:0000256" key="1">
    <source>
        <dbReference type="SAM" id="SignalP"/>
    </source>
</evidence>
<gene>
    <name evidence="2" type="ORF">A9A72_1231220</name>
</gene>
<dbReference type="AlphaFoldDB" id="A0A5S5BFH1"/>
<feature type="signal peptide" evidence="1">
    <location>
        <begin position="1"/>
        <end position="20"/>
    </location>
</feature>
<accession>A0A5S5BFH1</accession>
<feature type="chain" id="PRO_5024279226" evidence="1">
    <location>
        <begin position="21"/>
        <end position="142"/>
    </location>
</feature>
<proteinExistence type="predicted"/>
<evidence type="ECO:0000313" key="3">
    <source>
        <dbReference type="Proteomes" id="UP000324282"/>
    </source>
</evidence>
<evidence type="ECO:0000313" key="2">
    <source>
        <dbReference type="EMBL" id="TYP64433.1"/>
    </source>
</evidence>
<dbReference type="OrthoDB" id="6904567at2"/>
<reference evidence="2 3" key="1">
    <citation type="submission" date="2019-07" db="EMBL/GenBank/DDBJ databases">
        <title>Deep subsurface shale carbon reservoir microbial communities from Ohio and West Virginia, USA.</title>
        <authorList>
            <person name="Wrighton K."/>
        </authorList>
    </citation>
    <scope>NUCLEOTIDE SEQUENCE [LARGE SCALE GENOMIC DNA]</scope>
    <source>
        <strain evidence="2 3">NP_8Ht</strain>
    </source>
</reference>
<keyword evidence="1" id="KW-0732">Signal</keyword>
<comment type="caution">
    <text evidence="2">The sequence shown here is derived from an EMBL/GenBank/DDBJ whole genome shotgun (WGS) entry which is preliminary data.</text>
</comment>
<organism evidence="2 3">
    <name type="scientific">Stutzerimonas stutzeri</name>
    <name type="common">Pseudomonas stutzeri</name>
    <dbReference type="NCBI Taxonomy" id="316"/>
    <lineage>
        <taxon>Bacteria</taxon>
        <taxon>Pseudomonadati</taxon>
        <taxon>Pseudomonadota</taxon>
        <taxon>Gammaproteobacteria</taxon>
        <taxon>Pseudomonadales</taxon>
        <taxon>Pseudomonadaceae</taxon>
        <taxon>Stutzerimonas</taxon>
    </lineage>
</organism>
<dbReference type="EMBL" id="VNHQ01000013">
    <property type="protein sequence ID" value="TYP64433.1"/>
    <property type="molecule type" value="Genomic_DNA"/>
</dbReference>
<sequence>MSFSHIALALALAFSSILEANPIEELKPFFSCTIKPNKYLKINKQENTIIYAFGRHKHPPELELKKTLDEVVISTGNVSGSELTNSISFANGDYTYTVISSVNRVADIQEPKHGILVQKNSDYLTYLPCISTSVDGSLLDLE</sequence>
<protein>
    <submittedName>
        <fullName evidence="2">Uncharacterized protein</fullName>
    </submittedName>
</protein>
<name>A0A5S5BFH1_STUST</name>
<dbReference type="RefSeq" id="WP_148925920.1">
    <property type="nucleotide sequence ID" value="NZ_VNHQ01000013.1"/>
</dbReference>
<dbReference type="Proteomes" id="UP000324282">
    <property type="component" value="Unassembled WGS sequence"/>
</dbReference>